<evidence type="ECO:0000256" key="3">
    <source>
        <dbReference type="ARBA" id="ARBA00022475"/>
    </source>
</evidence>
<name>A0ABT4VEW9_9HELI</name>
<evidence type="ECO:0000256" key="4">
    <source>
        <dbReference type="ARBA" id="ARBA00022692"/>
    </source>
</evidence>
<comment type="similarity">
    <text evidence="2">Belongs to the UPF0324 family.</text>
</comment>
<gene>
    <name evidence="8" type="ORF">PF021_06095</name>
</gene>
<evidence type="ECO:0000313" key="9">
    <source>
        <dbReference type="Proteomes" id="UP001210261"/>
    </source>
</evidence>
<feature type="transmembrane region" description="Helical" evidence="7">
    <location>
        <begin position="44"/>
        <end position="63"/>
    </location>
</feature>
<dbReference type="EMBL" id="JAQHXR010000003">
    <property type="protein sequence ID" value="MDA3969246.1"/>
    <property type="molecule type" value="Genomic_DNA"/>
</dbReference>
<keyword evidence="9" id="KW-1185">Reference proteome</keyword>
<feature type="transmembrane region" description="Helical" evidence="7">
    <location>
        <begin position="340"/>
        <end position="362"/>
    </location>
</feature>
<dbReference type="PANTHER" id="PTHR30106:SF2">
    <property type="entry name" value="UPF0324 INNER MEMBRANE PROTEIN YEIH"/>
    <property type="match status" value="1"/>
</dbReference>
<dbReference type="PANTHER" id="PTHR30106">
    <property type="entry name" value="INNER MEMBRANE PROTEIN YEIH-RELATED"/>
    <property type="match status" value="1"/>
</dbReference>
<sequence>MSKTIHINQFINSNIKGFLFVGLIVFISFYLANIEAIYKTTHLAATAFAILLGAFLSPIFFRFEHTLNAGVNFSAKKLLRLGIVLYGFNVTFTELYSIGIYGIIISIIIICSVFFIAILAGVKIFGLDKETSILIGAGSAICGAAAVLAVESSLKSEPFKGIMAVGTVVVFGLLGMFLYPLAYYYGLIPNLDTNSVGIFMGATLHEVANVVGAAEMAKDLSQGEFTQNAANMAIILKMMRVIMLVPFLLLLTYFIAHDKNEKEIVDKKKIAIPYFAFGFLGVIILNTFLSDYKDSILLGISVESLLSFGKLLCSICIVFAMAALGLQINIKKFLGSGKSAFALAFLLWIVLIVGGYLLTLAFRDFI</sequence>
<keyword evidence="5 7" id="KW-1133">Transmembrane helix</keyword>
<evidence type="ECO:0000256" key="5">
    <source>
        <dbReference type="ARBA" id="ARBA00022989"/>
    </source>
</evidence>
<feature type="transmembrane region" description="Helical" evidence="7">
    <location>
        <begin position="309"/>
        <end position="328"/>
    </location>
</feature>
<organism evidence="8 9">
    <name type="scientific">Helicobacter ibis</name>
    <dbReference type="NCBI Taxonomy" id="2962633"/>
    <lineage>
        <taxon>Bacteria</taxon>
        <taxon>Pseudomonadati</taxon>
        <taxon>Campylobacterota</taxon>
        <taxon>Epsilonproteobacteria</taxon>
        <taxon>Campylobacterales</taxon>
        <taxon>Helicobacteraceae</taxon>
        <taxon>Helicobacter</taxon>
    </lineage>
</organism>
<feature type="transmembrane region" description="Helical" evidence="7">
    <location>
        <begin position="131"/>
        <end position="150"/>
    </location>
</feature>
<keyword evidence="3" id="KW-1003">Cell membrane</keyword>
<feature type="transmembrane region" description="Helical" evidence="7">
    <location>
        <begin position="234"/>
        <end position="256"/>
    </location>
</feature>
<keyword evidence="4 7" id="KW-0812">Transmembrane</keyword>
<evidence type="ECO:0000256" key="1">
    <source>
        <dbReference type="ARBA" id="ARBA00004651"/>
    </source>
</evidence>
<dbReference type="InterPro" id="IPR018383">
    <property type="entry name" value="UPF0324_pro"/>
</dbReference>
<evidence type="ECO:0000256" key="7">
    <source>
        <dbReference type="SAM" id="Phobius"/>
    </source>
</evidence>
<dbReference type="RefSeq" id="WP_271021577.1">
    <property type="nucleotide sequence ID" value="NZ_JAQHXR010000003.1"/>
</dbReference>
<comment type="caution">
    <text evidence="8">The sequence shown here is derived from an EMBL/GenBank/DDBJ whole genome shotgun (WGS) entry which is preliminary data.</text>
</comment>
<dbReference type="Proteomes" id="UP001210261">
    <property type="component" value="Unassembled WGS sequence"/>
</dbReference>
<protein>
    <submittedName>
        <fullName evidence="8">YeiH family protein</fullName>
    </submittedName>
</protein>
<feature type="transmembrane region" description="Helical" evidence="7">
    <location>
        <begin position="78"/>
        <end position="96"/>
    </location>
</feature>
<comment type="subcellular location">
    <subcellularLocation>
        <location evidence="1">Cell membrane</location>
        <topology evidence="1">Multi-pass membrane protein</topology>
    </subcellularLocation>
</comment>
<accession>A0ABT4VEW9</accession>
<reference evidence="8 9" key="1">
    <citation type="submission" date="2023-01" db="EMBL/GenBank/DDBJ databases">
        <title>Description of Helicobacter ibis sp. nov. isolated from faecal droppings of black-faced ibis (Theristicus melanopis).</title>
        <authorList>
            <person name="Lopez-Cantillo M."/>
            <person name="Vidal-Veuthey B."/>
            <person name="Mella A."/>
            <person name="De La Haba R."/>
            <person name="Collado L."/>
        </authorList>
    </citation>
    <scope>NUCLEOTIDE SEQUENCE [LARGE SCALE GENOMIC DNA]</scope>
    <source>
        <strain evidence="8 9">A82</strain>
    </source>
</reference>
<evidence type="ECO:0000313" key="8">
    <source>
        <dbReference type="EMBL" id="MDA3969246.1"/>
    </source>
</evidence>
<feature type="transmembrane region" description="Helical" evidence="7">
    <location>
        <begin position="162"/>
        <end position="185"/>
    </location>
</feature>
<proteinExistence type="inferred from homology"/>
<feature type="transmembrane region" description="Helical" evidence="7">
    <location>
        <begin position="15"/>
        <end position="32"/>
    </location>
</feature>
<evidence type="ECO:0000256" key="2">
    <source>
        <dbReference type="ARBA" id="ARBA00007977"/>
    </source>
</evidence>
<keyword evidence="6 7" id="KW-0472">Membrane</keyword>
<evidence type="ECO:0000256" key="6">
    <source>
        <dbReference type="ARBA" id="ARBA00023136"/>
    </source>
</evidence>
<dbReference type="Pfam" id="PF03601">
    <property type="entry name" value="Cons_hypoth698"/>
    <property type="match status" value="1"/>
</dbReference>
<feature type="transmembrane region" description="Helical" evidence="7">
    <location>
        <begin position="271"/>
        <end position="289"/>
    </location>
</feature>
<feature type="transmembrane region" description="Helical" evidence="7">
    <location>
        <begin position="103"/>
        <end position="125"/>
    </location>
</feature>